<dbReference type="InterPro" id="IPR003439">
    <property type="entry name" value="ABC_transporter-like_ATP-bd"/>
</dbReference>
<evidence type="ECO:0000256" key="1">
    <source>
        <dbReference type="ARBA" id="ARBA00022448"/>
    </source>
</evidence>
<dbReference type="AlphaFoldDB" id="A0A3B0SIZ5"/>
<keyword evidence="1" id="KW-0813">Transport</keyword>
<dbReference type="PANTHER" id="PTHR42794:SF2">
    <property type="entry name" value="ABC TRANSPORTER ATP-BINDING PROTEIN"/>
    <property type="match status" value="1"/>
</dbReference>
<sequence length="259" mass="28406">MTLAAENIHVTLNGNDILKGVSLSVPKGKIIGLIGPNGAGKSTLMRAILGLTGVQSGQLLLDDMPLSDWSLKDRAKKISYAAQGAPVHWPLDVDHIISLGRIPHLDPWQKVSADDRERIRRAMIRTDTSHLAGRLATTLSGGERACVMLARAIVSDADYLCADEPTASLDPYHQLQVMDILRSLAQDGHGVLVILHDLSLAQRYCDELVLMDRGRIVDRGAAEQVLNAENLERTYHIRASRWQENGDHFLSPWKISGSS</sequence>
<dbReference type="PROSITE" id="PS50893">
    <property type="entry name" value="ABC_TRANSPORTER_2"/>
    <property type="match status" value="1"/>
</dbReference>
<dbReference type="EMBL" id="UOEJ01000189">
    <property type="protein sequence ID" value="VAW04370.1"/>
    <property type="molecule type" value="Genomic_DNA"/>
</dbReference>
<dbReference type="InterPro" id="IPR017871">
    <property type="entry name" value="ABC_transporter-like_CS"/>
</dbReference>
<keyword evidence="3" id="KW-0067">ATP-binding</keyword>
<feature type="domain" description="ABC transporter" evidence="4">
    <location>
        <begin position="3"/>
        <end position="238"/>
    </location>
</feature>
<dbReference type="PANTHER" id="PTHR42794">
    <property type="entry name" value="HEMIN IMPORT ATP-BINDING PROTEIN HMUV"/>
    <property type="match status" value="1"/>
</dbReference>
<evidence type="ECO:0000259" key="4">
    <source>
        <dbReference type="PROSITE" id="PS50893"/>
    </source>
</evidence>
<proteinExistence type="predicted"/>
<dbReference type="InterPro" id="IPR003593">
    <property type="entry name" value="AAA+_ATPase"/>
</dbReference>
<dbReference type="GO" id="GO:0005524">
    <property type="term" value="F:ATP binding"/>
    <property type="evidence" value="ECO:0007669"/>
    <property type="project" value="UniProtKB-KW"/>
</dbReference>
<name>A0A3B0SIZ5_9ZZZZ</name>
<reference evidence="5" key="1">
    <citation type="submission" date="2018-06" db="EMBL/GenBank/DDBJ databases">
        <authorList>
            <person name="Zhirakovskaya E."/>
        </authorList>
    </citation>
    <scope>NUCLEOTIDE SEQUENCE</scope>
</reference>
<dbReference type="Pfam" id="PF00005">
    <property type="entry name" value="ABC_tran"/>
    <property type="match status" value="1"/>
</dbReference>
<dbReference type="GO" id="GO:0016887">
    <property type="term" value="F:ATP hydrolysis activity"/>
    <property type="evidence" value="ECO:0007669"/>
    <property type="project" value="InterPro"/>
</dbReference>
<dbReference type="SUPFAM" id="SSF52540">
    <property type="entry name" value="P-loop containing nucleoside triphosphate hydrolases"/>
    <property type="match status" value="1"/>
</dbReference>
<dbReference type="SMART" id="SM00382">
    <property type="entry name" value="AAA"/>
    <property type="match status" value="1"/>
</dbReference>
<evidence type="ECO:0000313" key="5">
    <source>
        <dbReference type="EMBL" id="VAW04370.1"/>
    </source>
</evidence>
<dbReference type="Gene3D" id="3.40.50.300">
    <property type="entry name" value="P-loop containing nucleotide triphosphate hydrolases"/>
    <property type="match status" value="1"/>
</dbReference>
<accession>A0A3B0SIZ5</accession>
<dbReference type="PROSITE" id="PS00211">
    <property type="entry name" value="ABC_TRANSPORTER_1"/>
    <property type="match status" value="1"/>
</dbReference>
<protein>
    <recommendedName>
        <fullName evidence="4">ABC transporter domain-containing protein</fullName>
    </recommendedName>
</protein>
<gene>
    <name evidence="5" type="ORF">MNBD_ALPHA01-2416</name>
</gene>
<dbReference type="CDD" id="cd03214">
    <property type="entry name" value="ABC_Iron-Siderophores_B12_Hemin"/>
    <property type="match status" value="1"/>
</dbReference>
<evidence type="ECO:0000256" key="3">
    <source>
        <dbReference type="ARBA" id="ARBA00022840"/>
    </source>
</evidence>
<keyword evidence="2" id="KW-0547">Nucleotide-binding</keyword>
<organism evidence="5">
    <name type="scientific">hydrothermal vent metagenome</name>
    <dbReference type="NCBI Taxonomy" id="652676"/>
    <lineage>
        <taxon>unclassified sequences</taxon>
        <taxon>metagenomes</taxon>
        <taxon>ecological metagenomes</taxon>
    </lineage>
</organism>
<dbReference type="InterPro" id="IPR027417">
    <property type="entry name" value="P-loop_NTPase"/>
</dbReference>
<dbReference type="FunFam" id="3.40.50.300:FF:000134">
    <property type="entry name" value="Iron-enterobactin ABC transporter ATP-binding protein"/>
    <property type="match status" value="1"/>
</dbReference>
<evidence type="ECO:0000256" key="2">
    <source>
        <dbReference type="ARBA" id="ARBA00022741"/>
    </source>
</evidence>